<sequence>MQNPGWRASAGGSLGEAAVGAFAVVRSVRLQALARAEQGATDAGG</sequence>
<dbReference type="AlphaFoldDB" id="A0A250V356"/>
<evidence type="ECO:0000313" key="2">
    <source>
        <dbReference type="Proteomes" id="UP000217446"/>
    </source>
</evidence>
<dbReference type="EMBL" id="BDQI01000001">
    <property type="protein sequence ID" value="GAX48522.1"/>
    <property type="molecule type" value="Genomic_DNA"/>
</dbReference>
<protein>
    <submittedName>
        <fullName evidence="1">Uncharacterized protein</fullName>
    </submittedName>
</protein>
<accession>A0A250V356</accession>
<comment type="caution">
    <text evidence="1">The sequence shown here is derived from an EMBL/GenBank/DDBJ whole genome shotgun (WGS) entry which is preliminary data.</text>
</comment>
<organism evidence="1 2">
    <name type="scientific">Streptomyces olivochromogenes</name>
    <dbReference type="NCBI Taxonomy" id="1963"/>
    <lineage>
        <taxon>Bacteria</taxon>
        <taxon>Bacillati</taxon>
        <taxon>Actinomycetota</taxon>
        <taxon>Actinomycetes</taxon>
        <taxon>Kitasatosporales</taxon>
        <taxon>Streptomycetaceae</taxon>
        <taxon>Streptomyces</taxon>
    </lineage>
</organism>
<keyword evidence="2" id="KW-1185">Reference proteome</keyword>
<gene>
    <name evidence="1" type="ORF">SO3561_00002</name>
</gene>
<name>A0A250V356_STROL</name>
<proteinExistence type="predicted"/>
<dbReference type="Proteomes" id="UP000217446">
    <property type="component" value="Unassembled WGS sequence"/>
</dbReference>
<reference evidence="2" key="1">
    <citation type="submission" date="2017-05" db="EMBL/GenBank/DDBJ databases">
        <title>Streptomyces olivochromogenes NBRC 3561 whole genome shotgun sequence.</title>
        <authorList>
            <person name="Dohra H."/>
            <person name="Kodani S."/>
        </authorList>
    </citation>
    <scope>NUCLEOTIDE SEQUENCE [LARGE SCALE GENOMIC DNA]</scope>
    <source>
        <strain evidence="2">NBRC 3561</strain>
    </source>
</reference>
<evidence type="ECO:0000313" key="1">
    <source>
        <dbReference type="EMBL" id="GAX48522.1"/>
    </source>
</evidence>